<sequence>MTAPDFLDEPPRGATLTDYDIKHLKLYVRLLDADAEGADWCEVVTILFGIDPSDDPERARHIHECHLLRARWMTEHGYRDLLRRGHH</sequence>
<evidence type="ECO:0000259" key="1">
    <source>
        <dbReference type="Pfam" id="PF10074"/>
    </source>
</evidence>
<dbReference type="AlphaFoldDB" id="A0A974PM20"/>
<gene>
    <name evidence="2" type="ORF">EZH22_22525</name>
</gene>
<protein>
    <submittedName>
        <fullName evidence="2">DUF2285 domain-containing protein</fullName>
    </submittedName>
</protein>
<accession>A0A974PM20</accession>
<organism evidence="2 3">
    <name type="scientific">Xanthobacter dioxanivorans</name>
    <dbReference type="NCBI Taxonomy" id="2528964"/>
    <lineage>
        <taxon>Bacteria</taxon>
        <taxon>Pseudomonadati</taxon>
        <taxon>Pseudomonadota</taxon>
        <taxon>Alphaproteobacteria</taxon>
        <taxon>Hyphomicrobiales</taxon>
        <taxon>Xanthobacteraceae</taxon>
        <taxon>Xanthobacter</taxon>
    </lineage>
</organism>
<evidence type="ECO:0000313" key="3">
    <source>
        <dbReference type="Proteomes" id="UP000596427"/>
    </source>
</evidence>
<evidence type="ECO:0000313" key="2">
    <source>
        <dbReference type="EMBL" id="QRG05781.1"/>
    </source>
</evidence>
<dbReference type="KEGG" id="xdi:EZH22_22525"/>
<feature type="domain" description="T6SS Transcription factor RovC-like DNA binding" evidence="1">
    <location>
        <begin position="9"/>
        <end position="83"/>
    </location>
</feature>
<dbReference type="RefSeq" id="WP_203192654.1">
    <property type="nucleotide sequence ID" value="NZ_CP063362.1"/>
</dbReference>
<name>A0A974PM20_9HYPH</name>
<dbReference type="EMBL" id="CP063362">
    <property type="protein sequence ID" value="QRG05781.1"/>
    <property type="molecule type" value="Genomic_DNA"/>
</dbReference>
<dbReference type="Proteomes" id="UP000596427">
    <property type="component" value="Chromosome"/>
</dbReference>
<dbReference type="InterPro" id="IPR018754">
    <property type="entry name" value="RovC-like_DNA-bd"/>
</dbReference>
<reference evidence="2 3" key="1">
    <citation type="submission" date="2020-10" db="EMBL/GenBank/DDBJ databases">
        <title>Degradation of 1,4-Dioxane by Xanthobacter sp. YN2, via a Novel Group-2 Soluble Di-Iron Monooxygenase.</title>
        <authorList>
            <person name="Ma F."/>
            <person name="Wang Y."/>
            <person name="Yang J."/>
            <person name="Guo H."/>
            <person name="Su D."/>
            <person name="Yu L."/>
        </authorList>
    </citation>
    <scope>NUCLEOTIDE SEQUENCE [LARGE SCALE GENOMIC DNA]</scope>
    <source>
        <strain evidence="2 3">YN2</strain>
    </source>
</reference>
<keyword evidence="3" id="KW-1185">Reference proteome</keyword>
<dbReference type="Pfam" id="PF10074">
    <property type="entry name" value="RovC_DNA-bd"/>
    <property type="match status" value="1"/>
</dbReference>
<proteinExistence type="predicted"/>